<evidence type="ECO:0000256" key="1">
    <source>
        <dbReference type="ARBA" id="ARBA00022801"/>
    </source>
</evidence>
<gene>
    <name evidence="3" type="ORF">PGQ11_013340</name>
</gene>
<keyword evidence="1" id="KW-0378">Hydrolase</keyword>
<sequence>MKFLCLHGNGTSSYVLMVQTAPLRNELEDGHEFEFVEGTVEVPMFPGVESLAGTEDRRFYAYYNPADTTTIPRALSQLDEYVRAEGPFDAILGFSAGAVLAAMYLVDQQRRQKADEGAPPALPFKCAVLLSPGSSSTELAWLGFDAQKDTIRIPTAHVWGSADDVAPTGGQDLAETCDASRRQIAIHGGGHELPSQSDLTKAVHIIRKTIFDANQPYGVTP</sequence>
<evidence type="ECO:0000259" key="2">
    <source>
        <dbReference type="Pfam" id="PF03959"/>
    </source>
</evidence>
<dbReference type="PANTHER" id="PTHR48070">
    <property type="entry name" value="ESTERASE OVCA2"/>
    <property type="match status" value="1"/>
</dbReference>
<organism evidence="3 4">
    <name type="scientific">Apiospora arundinis</name>
    <dbReference type="NCBI Taxonomy" id="335852"/>
    <lineage>
        <taxon>Eukaryota</taxon>
        <taxon>Fungi</taxon>
        <taxon>Dikarya</taxon>
        <taxon>Ascomycota</taxon>
        <taxon>Pezizomycotina</taxon>
        <taxon>Sordariomycetes</taxon>
        <taxon>Xylariomycetidae</taxon>
        <taxon>Amphisphaeriales</taxon>
        <taxon>Apiosporaceae</taxon>
        <taxon>Apiospora</taxon>
    </lineage>
</organism>
<comment type="caution">
    <text evidence="3">The sequence shown here is derived from an EMBL/GenBank/DDBJ whole genome shotgun (WGS) entry which is preliminary data.</text>
</comment>
<dbReference type="InterPro" id="IPR050593">
    <property type="entry name" value="LovG"/>
</dbReference>
<reference evidence="3 4" key="1">
    <citation type="journal article" date="2024" name="IMA Fungus">
        <title>Apiospora arundinis, a panoply of carbohydrate-active enzymes and secondary metabolites.</title>
        <authorList>
            <person name="Sorensen T."/>
            <person name="Petersen C."/>
            <person name="Muurmann A.T."/>
            <person name="Christiansen J.V."/>
            <person name="Brundto M.L."/>
            <person name="Overgaard C.K."/>
            <person name="Boysen A.T."/>
            <person name="Wollenberg R.D."/>
            <person name="Larsen T.O."/>
            <person name="Sorensen J.L."/>
            <person name="Nielsen K.L."/>
            <person name="Sondergaard T.E."/>
        </authorList>
    </citation>
    <scope>NUCLEOTIDE SEQUENCE [LARGE SCALE GENOMIC DNA]</scope>
    <source>
        <strain evidence="3 4">AAU 773</strain>
    </source>
</reference>
<dbReference type="PANTHER" id="PTHR48070:SF7">
    <property type="entry name" value="SERINE HYDROLASE FSH DOMAIN-CONTAINING PROTEIN-RELATED"/>
    <property type="match status" value="1"/>
</dbReference>
<feature type="domain" description="Serine hydrolase" evidence="2">
    <location>
        <begin position="2"/>
        <end position="202"/>
    </location>
</feature>
<name>A0ABR2HP87_9PEZI</name>
<dbReference type="Gene3D" id="3.40.50.1820">
    <property type="entry name" value="alpha/beta hydrolase"/>
    <property type="match status" value="1"/>
</dbReference>
<dbReference type="InterPro" id="IPR005645">
    <property type="entry name" value="FSH-like_dom"/>
</dbReference>
<dbReference type="Pfam" id="PF03959">
    <property type="entry name" value="FSH1"/>
    <property type="match status" value="1"/>
</dbReference>
<dbReference type="InterPro" id="IPR029058">
    <property type="entry name" value="AB_hydrolase_fold"/>
</dbReference>
<proteinExistence type="predicted"/>
<accession>A0ABR2HP87</accession>
<protein>
    <submittedName>
        <fullName evidence="3">DUF341 domain protein</fullName>
    </submittedName>
</protein>
<keyword evidence="4" id="KW-1185">Reference proteome</keyword>
<evidence type="ECO:0000313" key="3">
    <source>
        <dbReference type="EMBL" id="KAK8850861.1"/>
    </source>
</evidence>
<dbReference type="SUPFAM" id="SSF53474">
    <property type="entry name" value="alpha/beta-Hydrolases"/>
    <property type="match status" value="1"/>
</dbReference>
<dbReference type="Proteomes" id="UP001390339">
    <property type="component" value="Unassembled WGS sequence"/>
</dbReference>
<evidence type="ECO:0000313" key="4">
    <source>
        <dbReference type="Proteomes" id="UP001390339"/>
    </source>
</evidence>
<dbReference type="EMBL" id="JAPCWZ010000009">
    <property type="protein sequence ID" value="KAK8850861.1"/>
    <property type="molecule type" value="Genomic_DNA"/>
</dbReference>